<feature type="transmembrane region" description="Helical" evidence="1">
    <location>
        <begin position="104"/>
        <end position="125"/>
    </location>
</feature>
<keyword evidence="1" id="KW-1133">Transmembrane helix</keyword>
<feature type="transmembrane region" description="Helical" evidence="1">
    <location>
        <begin position="20"/>
        <end position="42"/>
    </location>
</feature>
<reference evidence="2" key="1">
    <citation type="submission" date="2014-07" db="EMBL/GenBank/DDBJ databases">
        <authorList>
            <person name="Martin A.A"/>
            <person name="De Silva N."/>
        </authorList>
    </citation>
    <scope>NUCLEOTIDE SEQUENCE</scope>
</reference>
<keyword evidence="1" id="KW-0812">Transmembrane</keyword>
<accession>A0A0K0EZJ3</accession>
<feature type="transmembrane region" description="Helical" evidence="1">
    <location>
        <begin position="63"/>
        <end position="84"/>
    </location>
</feature>
<evidence type="ECO:0000256" key="1">
    <source>
        <dbReference type="SAM" id="Phobius"/>
    </source>
</evidence>
<protein>
    <submittedName>
        <fullName evidence="3">G_PROTEIN_RECEP_F1_2 domain-containing protein</fullName>
    </submittedName>
</protein>
<keyword evidence="2" id="KW-1185">Reference proteome</keyword>
<feature type="transmembrane region" description="Helical" evidence="1">
    <location>
        <begin position="230"/>
        <end position="255"/>
    </location>
</feature>
<name>A0A0K0EZJ3_STRVS</name>
<dbReference type="Proteomes" id="UP000035680">
    <property type="component" value="Unassembled WGS sequence"/>
</dbReference>
<sequence>MSNSSVLFSLTEEFYPINRNYYFAAVEYEISMSIVLIPNLYFLYATLTSTAFKKRQALKKTVLLFNILNIIFIIHNLSISSYYLYRYHYGGVIRVKICSCMRKIQMILISFLVTTPLVITVHRYFTIFSRRNLQKYIAFAVFILSNFPSFMLFATMFFQSGIKWVPDEICTLIQGSTLPIVNKINDLLYYFAAIVPLIVGFINFYMIKRLNLHASNVSSSKSKRNENKTIFINLIIQTFQPFIGQGPSIIFYFYLKSSKFAY</sequence>
<dbReference type="AlphaFoldDB" id="A0A0K0EZJ3"/>
<feature type="transmembrane region" description="Helical" evidence="1">
    <location>
        <begin position="137"/>
        <end position="158"/>
    </location>
</feature>
<dbReference type="SUPFAM" id="SSF81321">
    <property type="entry name" value="Family A G protein-coupled receptor-like"/>
    <property type="match status" value="1"/>
</dbReference>
<organism evidence="2 3">
    <name type="scientific">Strongyloides venezuelensis</name>
    <name type="common">Threadworm</name>
    <dbReference type="NCBI Taxonomy" id="75913"/>
    <lineage>
        <taxon>Eukaryota</taxon>
        <taxon>Metazoa</taxon>
        <taxon>Ecdysozoa</taxon>
        <taxon>Nematoda</taxon>
        <taxon>Chromadorea</taxon>
        <taxon>Rhabditida</taxon>
        <taxon>Tylenchina</taxon>
        <taxon>Panagrolaimomorpha</taxon>
        <taxon>Strongyloidoidea</taxon>
        <taxon>Strongyloididae</taxon>
        <taxon>Strongyloides</taxon>
    </lineage>
</organism>
<reference evidence="3" key="2">
    <citation type="submission" date="2015-08" db="UniProtKB">
        <authorList>
            <consortium name="WormBaseParasite"/>
        </authorList>
    </citation>
    <scope>IDENTIFICATION</scope>
</reference>
<proteinExistence type="predicted"/>
<feature type="transmembrane region" description="Helical" evidence="1">
    <location>
        <begin position="187"/>
        <end position="206"/>
    </location>
</feature>
<evidence type="ECO:0000313" key="2">
    <source>
        <dbReference type="Proteomes" id="UP000035680"/>
    </source>
</evidence>
<keyword evidence="1" id="KW-0472">Membrane</keyword>
<evidence type="ECO:0000313" key="3">
    <source>
        <dbReference type="WBParaSite" id="SVE_0195200.1"/>
    </source>
</evidence>
<dbReference type="WBParaSite" id="SVE_0195200.1">
    <property type="protein sequence ID" value="SVE_0195200.1"/>
    <property type="gene ID" value="SVE_0195200"/>
</dbReference>